<proteinExistence type="predicted"/>
<gene>
    <name evidence="3" type="ORF">NP777_06435</name>
</gene>
<dbReference type="Pfam" id="PF00440">
    <property type="entry name" value="TetR_N"/>
    <property type="match status" value="1"/>
</dbReference>
<keyword evidence="1" id="KW-0238">DNA-binding</keyword>
<dbReference type="RefSeq" id="WP_256649058.1">
    <property type="nucleotide sequence ID" value="NZ_JANIAA010000002.1"/>
</dbReference>
<name>A0ABT1UTF6_9ACTN</name>
<dbReference type="SUPFAM" id="SSF46689">
    <property type="entry name" value="Homeodomain-like"/>
    <property type="match status" value="1"/>
</dbReference>
<accession>A0ABT1UTF6</accession>
<dbReference type="Proteomes" id="UP001204746">
    <property type="component" value="Unassembled WGS sequence"/>
</dbReference>
<reference evidence="3 4" key="1">
    <citation type="submission" date="2022-07" db="EMBL/GenBank/DDBJ databases">
        <authorList>
            <person name="Phongsopitanun W."/>
            <person name="Tanasupawat S."/>
        </authorList>
    </citation>
    <scope>NUCLEOTIDE SEQUENCE [LARGE SCALE GENOMIC DNA]</scope>
    <source>
        <strain evidence="3 4">RCU-064</strain>
    </source>
</reference>
<protein>
    <submittedName>
        <fullName evidence="3">TetR family transcriptional regulator</fullName>
    </submittedName>
</protein>
<keyword evidence="4" id="KW-1185">Reference proteome</keyword>
<feature type="domain" description="HTH tetR-type" evidence="2">
    <location>
        <begin position="21"/>
        <end position="64"/>
    </location>
</feature>
<comment type="caution">
    <text evidence="3">The sequence shown here is derived from an EMBL/GenBank/DDBJ whole genome shotgun (WGS) entry which is preliminary data.</text>
</comment>
<dbReference type="InterPro" id="IPR009057">
    <property type="entry name" value="Homeodomain-like_sf"/>
</dbReference>
<evidence type="ECO:0000313" key="3">
    <source>
        <dbReference type="EMBL" id="MCQ8187889.1"/>
    </source>
</evidence>
<dbReference type="EMBL" id="JANIAA010000002">
    <property type="protein sequence ID" value="MCQ8187889.1"/>
    <property type="molecule type" value="Genomic_DNA"/>
</dbReference>
<sequence>MAEQGRSHRRTNQMERTRSAIVAAARELADSGAEIRMSAIAAEARVSEATAYRHFPDLVSLLRAAVLVEDQVAVLRSVAEGDDPVERIGQAAEILGRAVLRREGAVRALVSSTIAKPETAKERPAHRFGLIEHALAPWVERNGLAGHEAVAQLVRDLAVVISAESLFTLIDLCGLGPQEAVAGLVATARRTTAAAVATITPAADRR</sequence>
<evidence type="ECO:0000313" key="4">
    <source>
        <dbReference type="Proteomes" id="UP001204746"/>
    </source>
</evidence>
<organism evidence="3 4">
    <name type="scientific">Streptomyces rugosispiralis</name>
    <dbReference type="NCBI Taxonomy" id="2967341"/>
    <lineage>
        <taxon>Bacteria</taxon>
        <taxon>Bacillati</taxon>
        <taxon>Actinomycetota</taxon>
        <taxon>Actinomycetes</taxon>
        <taxon>Kitasatosporales</taxon>
        <taxon>Streptomycetaceae</taxon>
        <taxon>Streptomyces</taxon>
    </lineage>
</organism>
<dbReference type="Gene3D" id="1.10.357.10">
    <property type="entry name" value="Tetracycline Repressor, domain 2"/>
    <property type="match status" value="1"/>
</dbReference>
<dbReference type="InterPro" id="IPR001647">
    <property type="entry name" value="HTH_TetR"/>
</dbReference>
<evidence type="ECO:0000259" key="2">
    <source>
        <dbReference type="Pfam" id="PF00440"/>
    </source>
</evidence>
<evidence type="ECO:0000256" key="1">
    <source>
        <dbReference type="ARBA" id="ARBA00023125"/>
    </source>
</evidence>